<dbReference type="PANTHER" id="PTHR36512:SF3">
    <property type="entry name" value="BLR5678 PROTEIN"/>
    <property type="match status" value="1"/>
</dbReference>
<dbReference type="EMBL" id="JAHUZB010000001">
    <property type="protein sequence ID" value="MBV7389263.1"/>
    <property type="molecule type" value="Genomic_DNA"/>
</dbReference>
<proteinExistence type="predicted"/>
<evidence type="ECO:0000313" key="2">
    <source>
        <dbReference type="Proteomes" id="UP000774130"/>
    </source>
</evidence>
<dbReference type="Pfam" id="PF03576">
    <property type="entry name" value="Peptidase_S58"/>
    <property type="match status" value="1"/>
</dbReference>
<organism evidence="1 2">
    <name type="scientific">Enterococcus alishanensis</name>
    <dbReference type="NCBI Taxonomy" id="1303817"/>
    <lineage>
        <taxon>Bacteria</taxon>
        <taxon>Bacillati</taxon>
        <taxon>Bacillota</taxon>
        <taxon>Bacilli</taxon>
        <taxon>Lactobacillales</taxon>
        <taxon>Enterococcaceae</taxon>
        <taxon>Enterococcus</taxon>
    </lineage>
</organism>
<dbReference type="RefSeq" id="WP_218324330.1">
    <property type="nucleotide sequence ID" value="NZ_JAHUZB010000001.1"/>
</dbReference>
<dbReference type="CDD" id="cd02252">
    <property type="entry name" value="nylC_like"/>
    <property type="match status" value="1"/>
</dbReference>
<reference evidence="1 2" key="1">
    <citation type="submission" date="2021-06" db="EMBL/GenBank/DDBJ databases">
        <title>Enterococcus alishanensis sp. nov., a novel lactic acid bacterium isolated from fresh coffee beans.</title>
        <authorList>
            <person name="Chen Y.-S."/>
        </authorList>
    </citation>
    <scope>NUCLEOTIDE SEQUENCE [LARGE SCALE GENOMIC DNA]</scope>
    <source>
        <strain evidence="1 2">ALS3</strain>
    </source>
</reference>
<protein>
    <submittedName>
        <fullName evidence="1">P1 family peptidase</fullName>
    </submittedName>
</protein>
<evidence type="ECO:0000313" key="1">
    <source>
        <dbReference type="EMBL" id="MBV7389263.1"/>
    </source>
</evidence>
<dbReference type="Proteomes" id="UP000774130">
    <property type="component" value="Unassembled WGS sequence"/>
</dbReference>
<keyword evidence="2" id="KW-1185">Reference proteome</keyword>
<name>A0ABS6T8N2_9ENTE</name>
<sequence length="315" mass="33248">MEPWQKFFKIGHYTDQTNMTGCTVIVAENGATGGVYVRGGSPNTRDTDALKSENNRKFLHAVTLSGGSGFGLSASDGVVGFLEKKKIGRDVGVTVVPNVSGASLFDLKIANSEVRPDSEAGRLACEAAFSEEIFQSGNFGAGTGATVGTINGSENAMKGGIGIHTLTYGELFVTAVIAVNAVGDIYDEEKNQFIAGTRRGTTMGHAEEILLEKYLTDSDLYSGNTVIGCVMTNAMMPKNKANKLADLSHNGIARAVRPAHTTYDGDTMFILAANEIPASFEAVSILTVRAVRAAILEGVQAAESYAPFLAAKDFK</sequence>
<gene>
    <name evidence="1" type="ORF">KUA55_01110</name>
</gene>
<dbReference type="InterPro" id="IPR005321">
    <property type="entry name" value="Peptidase_S58_DmpA"/>
</dbReference>
<dbReference type="PANTHER" id="PTHR36512">
    <property type="entry name" value="D-AMINOPEPTIDASE"/>
    <property type="match status" value="1"/>
</dbReference>
<accession>A0ABS6T8N2</accession>
<comment type="caution">
    <text evidence="1">The sequence shown here is derived from an EMBL/GenBank/DDBJ whole genome shotgun (WGS) entry which is preliminary data.</text>
</comment>